<proteinExistence type="predicted"/>
<sequence>MKVELLLVTGDGEVIEHINNLLGIDENVLVNALIHSGEMRFFPTERVRILGYRDKPNMIFELLKRTDVEVTFFGRTIFKDPTWSRVFVEEMCRQVCPSPDNTDLLGSVGLN</sequence>
<dbReference type="AlphaFoldDB" id="A0A0G1YVP1"/>
<evidence type="ECO:0000313" key="2">
    <source>
        <dbReference type="Proteomes" id="UP000034588"/>
    </source>
</evidence>
<protein>
    <submittedName>
        <fullName evidence="1">Uncharacterized protein</fullName>
    </submittedName>
</protein>
<dbReference type="EMBL" id="LCQD01000038">
    <property type="protein sequence ID" value="KKW10429.1"/>
    <property type="molecule type" value="Genomic_DNA"/>
</dbReference>
<gene>
    <name evidence="1" type="ORF">UY48_C0038G0029</name>
</gene>
<evidence type="ECO:0000313" key="1">
    <source>
        <dbReference type="EMBL" id="KKW10429.1"/>
    </source>
</evidence>
<dbReference type="Proteomes" id="UP000034588">
    <property type="component" value="Unassembled WGS sequence"/>
</dbReference>
<organism evidence="1 2">
    <name type="scientific">Candidatus Gottesmanbacteria bacterium GW2011_GWB1_49_7</name>
    <dbReference type="NCBI Taxonomy" id="1618448"/>
    <lineage>
        <taxon>Bacteria</taxon>
        <taxon>Candidatus Gottesmaniibacteriota</taxon>
    </lineage>
</organism>
<comment type="caution">
    <text evidence="1">The sequence shown here is derived from an EMBL/GenBank/DDBJ whole genome shotgun (WGS) entry which is preliminary data.</text>
</comment>
<name>A0A0G1YVP1_9BACT</name>
<reference evidence="1 2" key="1">
    <citation type="journal article" date="2015" name="Nature">
        <title>rRNA introns, odd ribosomes, and small enigmatic genomes across a large radiation of phyla.</title>
        <authorList>
            <person name="Brown C.T."/>
            <person name="Hug L.A."/>
            <person name="Thomas B.C."/>
            <person name="Sharon I."/>
            <person name="Castelle C.J."/>
            <person name="Singh A."/>
            <person name="Wilkins M.J."/>
            <person name="Williams K.H."/>
            <person name="Banfield J.F."/>
        </authorList>
    </citation>
    <scope>NUCLEOTIDE SEQUENCE [LARGE SCALE GENOMIC DNA]</scope>
</reference>
<accession>A0A0G1YVP1</accession>